<dbReference type="Proteomes" id="UP001428341">
    <property type="component" value="Unassembled WGS sequence"/>
</dbReference>
<evidence type="ECO:0000256" key="1">
    <source>
        <dbReference type="ARBA" id="ARBA00001946"/>
    </source>
</evidence>
<dbReference type="SUPFAM" id="SSF48576">
    <property type="entry name" value="Terpenoid synthases"/>
    <property type="match status" value="1"/>
</dbReference>
<comment type="caution">
    <text evidence="8">The sequence shown here is derived from an EMBL/GenBank/DDBJ whole genome shotgun (WGS) entry which is preliminary data.</text>
</comment>
<dbReference type="Pfam" id="PF01397">
    <property type="entry name" value="Terpene_synth"/>
    <property type="match status" value="1"/>
</dbReference>
<dbReference type="InterPro" id="IPR008930">
    <property type="entry name" value="Terpenoid_cyclase/PrenylTrfase"/>
</dbReference>
<evidence type="ECO:0000313" key="9">
    <source>
        <dbReference type="Proteomes" id="UP001428341"/>
    </source>
</evidence>
<dbReference type="SUPFAM" id="SSF48239">
    <property type="entry name" value="Terpenoid cyclases/Protein prenyltransferases"/>
    <property type="match status" value="2"/>
</dbReference>
<dbReference type="CDD" id="cd00684">
    <property type="entry name" value="Terpene_cyclase_plant_C1"/>
    <property type="match status" value="1"/>
</dbReference>
<reference evidence="8 9" key="1">
    <citation type="submission" date="2024-05" db="EMBL/GenBank/DDBJ databases">
        <title>Haplotype-resolved chromosome-level genome assembly of Huyou (Citrus changshanensis).</title>
        <authorList>
            <person name="Miao C."/>
            <person name="Chen W."/>
            <person name="Wu Y."/>
            <person name="Wang L."/>
            <person name="Zhao S."/>
            <person name="Grierson D."/>
            <person name="Xu C."/>
            <person name="Chen K."/>
        </authorList>
    </citation>
    <scope>NUCLEOTIDE SEQUENCE [LARGE SCALE GENOMIC DNA]</scope>
    <source>
        <strain evidence="8">01-14</strain>
        <tissue evidence="8">Leaf</tissue>
    </source>
</reference>
<dbReference type="InterPro" id="IPR044814">
    <property type="entry name" value="Terpene_cyclase_plant_C1"/>
</dbReference>
<evidence type="ECO:0000256" key="5">
    <source>
        <dbReference type="ARBA" id="ARBA00066670"/>
    </source>
</evidence>
<keyword evidence="2" id="KW-0479">Metal-binding</keyword>
<dbReference type="FunFam" id="1.50.10.130:FF:000002">
    <property type="entry name" value="Ent-copalyl diphosphate synthase, chloroplastic"/>
    <property type="match status" value="1"/>
</dbReference>
<keyword evidence="3" id="KW-0460">Magnesium</keyword>
<dbReference type="EMBL" id="JBCGBO010000024">
    <property type="protein sequence ID" value="KAK9181999.1"/>
    <property type="molecule type" value="Genomic_DNA"/>
</dbReference>
<dbReference type="PANTHER" id="PTHR31739:SF3">
    <property type="entry name" value="ENT-KAUR-16-ENE SYNTHASE, CHLOROPLASTIC"/>
    <property type="match status" value="1"/>
</dbReference>
<dbReference type="GO" id="GO:0009507">
    <property type="term" value="C:chloroplast"/>
    <property type="evidence" value="ECO:0007669"/>
    <property type="project" value="TreeGrafter"/>
</dbReference>
<dbReference type="FunFam" id="1.50.10.160:FF:000002">
    <property type="entry name" value="cis-abienol synthase, chloroplastic"/>
    <property type="match status" value="1"/>
</dbReference>
<dbReference type="EC" id="4.2.3.19" evidence="5"/>
<evidence type="ECO:0000259" key="7">
    <source>
        <dbReference type="Pfam" id="PF03936"/>
    </source>
</evidence>
<gene>
    <name evidence="8" type="ORF">WN944_025140</name>
</gene>
<evidence type="ECO:0000256" key="2">
    <source>
        <dbReference type="ARBA" id="ARBA00022723"/>
    </source>
</evidence>
<feature type="domain" description="Terpene synthase metal-binding" evidence="7">
    <location>
        <begin position="482"/>
        <end position="717"/>
    </location>
</feature>
<dbReference type="Gene3D" id="1.10.600.10">
    <property type="entry name" value="Farnesyl Diphosphate Synthase"/>
    <property type="match status" value="1"/>
</dbReference>
<dbReference type="InterPro" id="IPR008949">
    <property type="entry name" value="Isoprenoid_synthase_dom_sf"/>
</dbReference>
<dbReference type="FunFam" id="1.10.600.10:FF:000005">
    <property type="entry name" value="Ent-kaur-16-ene synthase, chloroplastic"/>
    <property type="match status" value="1"/>
</dbReference>
<dbReference type="InterPro" id="IPR005630">
    <property type="entry name" value="Terpene_synthase_metal-bd"/>
</dbReference>
<protein>
    <recommendedName>
        <fullName evidence="5">ent-kaurene synthase</fullName>
        <ecNumber evidence="5">4.2.3.19</ecNumber>
    </recommendedName>
</protein>
<evidence type="ECO:0000256" key="4">
    <source>
        <dbReference type="ARBA" id="ARBA00023239"/>
    </source>
</evidence>
<dbReference type="PANTHER" id="PTHR31739">
    <property type="entry name" value="ENT-COPALYL DIPHOSPHATE SYNTHASE, CHLOROPLASTIC"/>
    <property type="match status" value="1"/>
</dbReference>
<keyword evidence="4" id="KW-0456">Lyase</keyword>
<dbReference type="Gene3D" id="1.50.10.130">
    <property type="entry name" value="Terpene synthase, N-terminal domain"/>
    <property type="match status" value="1"/>
</dbReference>
<sequence length="785" mass="90140">MILDIEAIRWRPGTANHGSKFGTEAKTNNLCFQRTKERIEKMFDKIELSFSPYDTAWVAMVPSLELPQAPCFPQCINWLLDNQVNDGSWGLHNRPSWLGKDAVLCTLACVLALKRWGIGEEQMNKGIQFIMSNFASVTDEKQQTPVGFDIIFPGMIECAQDLNLNLPLRSSDINAMLERRHLELNRNYTAGRKEYLAYVSEGIGKLQDWEMVMKYQRKNGSLFNSPSTTAAALTHFHNAGCLHYLSSLLEKFGNAVPTVHPLDIYINLTMVESLESLGVDRHFRTEIKRVLDETYRFWLQGEEEIFLDLTTCAMAFRLLRLNGYDVSSDPLTQFAEDNQFCNSLKGYLKDISAVLELYRASQITIYPDESVLEKQQFWTSHFLKQELSSGSIHSNRFSENDSSQVEDALKFPYHVNLERLAHRRNINLYNVDNMRILKTSYCSLNIGNEYFQKLAVDDFNICQSMHIEELKHLERWVVEKRLDKLKFARQKQTYCYFSVAATLFSPELSDARMSWAKNAVLTTIVDDFYDLGGSEEELLNLIELLERWDVEEGKNCCSEQVEIIFSALRSTICEFGDKTLTWQGRNATSHIVETWLNLLQSMFKEAECLRNKSVPTLDEYMENAYASFALGPIIFPAVYFVGPKLSEEVVRDPEFHNLYKLVSTCGRLLNDIQGFKRESKEGKLNSVSLLQMTYSDGNMTEVEAIEKIKVVIKSTRRELLRLVLKEEGSIVPRACKDLIWKMSKVLHLFYMNTDGFTSNVEMVKAVSEVVCEPISVNKVVSKCQM</sequence>
<dbReference type="InterPro" id="IPR050148">
    <property type="entry name" value="Terpene_synthase-like"/>
</dbReference>
<organism evidence="8 9">
    <name type="scientific">Citrus x changshan-huyou</name>
    <dbReference type="NCBI Taxonomy" id="2935761"/>
    <lineage>
        <taxon>Eukaryota</taxon>
        <taxon>Viridiplantae</taxon>
        <taxon>Streptophyta</taxon>
        <taxon>Embryophyta</taxon>
        <taxon>Tracheophyta</taxon>
        <taxon>Spermatophyta</taxon>
        <taxon>Magnoliopsida</taxon>
        <taxon>eudicotyledons</taxon>
        <taxon>Gunneridae</taxon>
        <taxon>Pentapetalae</taxon>
        <taxon>rosids</taxon>
        <taxon>malvids</taxon>
        <taxon>Sapindales</taxon>
        <taxon>Rutaceae</taxon>
        <taxon>Aurantioideae</taxon>
        <taxon>Citrus</taxon>
    </lineage>
</organism>
<evidence type="ECO:0000313" key="8">
    <source>
        <dbReference type="EMBL" id="KAK9181999.1"/>
    </source>
</evidence>
<dbReference type="Gene3D" id="1.50.10.160">
    <property type="match status" value="1"/>
</dbReference>
<evidence type="ECO:0000259" key="6">
    <source>
        <dbReference type="Pfam" id="PF01397"/>
    </source>
</evidence>
<dbReference type="InterPro" id="IPR036965">
    <property type="entry name" value="Terpene_synth_N_sf"/>
</dbReference>
<dbReference type="GO" id="GO:0000287">
    <property type="term" value="F:magnesium ion binding"/>
    <property type="evidence" value="ECO:0007669"/>
    <property type="project" value="InterPro"/>
</dbReference>
<dbReference type="GO" id="GO:0009686">
    <property type="term" value="P:gibberellin biosynthetic process"/>
    <property type="evidence" value="ECO:0007669"/>
    <property type="project" value="TreeGrafter"/>
</dbReference>
<dbReference type="AlphaFoldDB" id="A0AAP0QCN6"/>
<dbReference type="GO" id="GO:0009899">
    <property type="term" value="F:ent-kaurene synthase activity"/>
    <property type="evidence" value="ECO:0007669"/>
    <property type="project" value="UniProtKB-EC"/>
</dbReference>
<keyword evidence="9" id="KW-1185">Reference proteome</keyword>
<dbReference type="InterPro" id="IPR001906">
    <property type="entry name" value="Terpene_synth_N"/>
</dbReference>
<accession>A0AAP0QCN6</accession>
<evidence type="ECO:0000256" key="3">
    <source>
        <dbReference type="ARBA" id="ARBA00022842"/>
    </source>
</evidence>
<dbReference type="Pfam" id="PF03936">
    <property type="entry name" value="Terpene_synth_C"/>
    <property type="match status" value="1"/>
</dbReference>
<proteinExistence type="predicted"/>
<name>A0AAP0QCN6_9ROSI</name>
<comment type="cofactor">
    <cofactor evidence="1">
        <name>Mg(2+)</name>
        <dbReference type="ChEBI" id="CHEBI:18420"/>
    </cofactor>
</comment>
<feature type="domain" description="Terpene synthase N-terminal" evidence="6">
    <location>
        <begin position="208"/>
        <end position="409"/>
    </location>
</feature>
<dbReference type="SFLD" id="SFLDG01014">
    <property type="entry name" value="Terpene_Cyclase_Like_1_N-term"/>
    <property type="match status" value="1"/>
</dbReference>